<dbReference type="InterPro" id="IPR011747">
    <property type="entry name" value="CHP02241"/>
</dbReference>
<dbReference type="AlphaFoldDB" id="B0C8X0"/>
<dbReference type="HOGENOM" id="CLU_101335_4_0_3"/>
<dbReference type="EMBL" id="CP000828">
    <property type="protein sequence ID" value="ABW25360.1"/>
    <property type="molecule type" value="Genomic_DNA"/>
</dbReference>
<keyword evidence="2" id="KW-1185">Reference proteome</keyword>
<dbReference type="Proteomes" id="UP000000268">
    <property type="component" value="Chromosome"/>
</dbReference>
<dbReference type="PANTHER" id="PTHR38009">
    <property type="entry name" value="CONSERVED HYPOTHETICAL PHAGE TAIL PROTEIN"/>
    <property type="match status" value="1"/>
</dbReference>
<dbReference type="Pfam" id="PF06841">
    <property type="entry name" value="Phage_T4_gp19"/>
    <property type="match status" value="1"/>
</dbReference>
<dbReference type="eggNOG" id="ENOG50312JQ">
    <property type="taxonomic scope" value="Bacteria"/>
</dbReference>
<dbReference type="KEGG" id="amr:AM1_0274"/>
<protein>
    <recommendedName>
        <fullName evidence="3">Phage tail protein</fullName>
    </recommendedName>
</protein>
<dbReference type="NCBIfam" id="TIGR02241">
    <property type="entry name" value="conserved hypothetical phage tail region protein"/>
    <property type="match status" value="1"/>
</dbReference>
<dbReference type="InterPro" id="IPR010667">
    <property type="entry name" value="Phage_T4_Gp19"/>
</dbReference>
<evidence type="ECO:0000313" key="1">
    <source>
        <dbReference type="EMBL" id="ABW25360.1"/>
    </source>
</evidence>
<sequence length="134" mass="15231">MECSGFQSSQEVIEVVEVTPQLWGKQGKTKGRNIRTKIPGNATYSNLTLKRGLMSSMTLWNWLQKVQEGDWAEQRREGALVIYNQAAKEQCRLEFQGAWPVSYKISDLDVKSGEHNIEEVEITVESVKRVEVTA</sequence>
<dbReference type="STRING" id="329726.AM1_0274"/>
<dbReference type="PANTHER" id="PTHR38009:SF1">
    <property type="entry name" value="CONSERVED HYPOTHETICAL PHAGE TAIL PROTEIN"/>
    <property type="match status" value="1"/>
</dbReference>
<evidence type="ECO:0000313" key="2">
    <source>
        <dbReference type="Proteomes" id="UP000000268"/>
    </source>
</evidence>
<accession>B0C8X0</accession>
<name>B0C8X0_ACAM1</name>
<dbReference type="GO" id="GO:0005198">
    <property type="term" value="F:structural molecule activity"/>
    <property type="evidence" value="ECO:0007669"/>
    <property type="project" value="InterPro"/>
</dbReference>
<proteinExistence type="predicted"/>
<reference evidence="1 2" key="1">
    <citation type="journal article" date="2008" name="Proc. Natl. Acad. Sci. U.S.A.">
        <title>Niche adaptation and genome expansion in the chlorophyll d-producing cyanobacterium Acaryochloris marina.</title>
        <authorList>
            <person name="Swingley W.D."/>
            <person name="Chen M."/>
            <person name="Cheung P.C."/>
            <person name="Conrad A.L."/>
            <person name="Dejesa L.C."/>
            <person name="Hao J."/>
            <person name="Honchak B.M."/>
            <person name="Karbach L.E."/>
            <person name="Kurdoglu A."/>
            <person name="Lahiri S."/>
            <person name="Mastrian S.D."/>
            <person name="Miyashita H."/>
            <person name="Page L."/>
            <person name="Ramakrishna P."/>
            <person name="Satoh S."/>
            <person name="Sattley W.M."/>
            <person name="Shimada Y."/>
            <person name="Taylor H.L."/>
            <person name="Tomo T."/>
            <person name="Tsuchiya T."/>
            <person name="Wang Z.T."/>
            <person name="Raymond J."/>
            <person name="Mimuro M."/>
            <person name="Blankenship R.E."/>
            <person name="Touchman J.W."/>
        </authorList>
    </citation>
    <scope>NUCLEOTIDE SEQUENCE [LARGE SCALE GENOMIC DNA]</scope>
    <source>
        <strain evidence="2">MBIC 11017</strain>
    </source>
</reference>
<organism evidence="1 2">
    <name type="scientific">Acaryochloris marina (strain MBIC 11017)</name>
    <dbReference type="NCBI Taxonomy" id="329726"/>
    <lineage>
        <taxon>Bacteria</taxon>
        <taxon>Bacillati</taxon>
        <taxon>Cyanobacteriota</taxon>
        <taxon>Cyanophyceae</taxon>
        <taxon>Acaryochloridales</taxon>
        <taxon>Acaryochloridaceae</taxon>
        <taxon>Acaryochloris</taxon>
    </lineage>
</organism>
<evidence type="ECO:0008006" key="3">
    <source>
        <dbReference type="Google" id="ProtNLM"/>
    </source>
</evidence>
<gene>
    <name evidence="1" type="ordered locus">AM1_0274</name>
</gene>